<gene>
    <name evidence="2" type="ORF">GO620_006430</name>
</gene>
<evidence type="ECO:0000256" key="1">
    <source>
        <dbReference type="PROSITE-ProRule" id="PRU00339"/>
    </source>
</evidence>
<reference evidence="2 3" key="1">
    <citation type="submission" date="2020-12" db="EMBL/GenBank/DDBJ databases">
        <title>HMF7856_wgs.fasta genome submission.</title>
        <authorList>
            <person name="Kang H."/>
            <person name="Kim H."/>
            <person name="Joh K."/>
        </authorList>
    </citation>
    <scope>NUCLEOTIDE SEQUENCE [LARGE SCALE GENOMIC DNA]</scope>
    <source>
        <strain evidence="2 3">HMF7856</strain>
    </source>
</reference>
<keyword evidence="1" id="KW-0802">TPR repeat</keyword>
<dbReference type="Pfam" id="PF13181">
    <property type="entry name" value="TPR_8"/>
    <property type="match status" value="1"/>
</dbReference>
<sequence>MQKRKSILLLFIGLFITQFAFGQSEALKGVVNNLAFYRQQKDLKYLSNAKRQVDSLIRTKRDSNNVEKNVFKAVVYSSILYTDSLNKLNQPANTLQQTTDLIDKLSARQKIFRYKVEMDFAKRCISNVYLRTGAKAMQAKSYEDALKAFEKASFYAPAYKPIYRYIGYTNTQLSKYDAAAQTYDKLLETDTLQAEDVLAAAQSHLALHDTTKALQIVQRGRKVLVNDRALLFAEANIYHNRGDYRSLQPLLEQLVNYNSGSAFVAFMAANCYDHLNKFDQAESMYLQSLNLNAKSYDAAFNLALLYFKLYTLNQGEAQKNIERAIQWFEKANTILPNNLQCLQMLQWAYLKDRNVDQLDKINFKLKQLTN</sequence>
<feature type="repeat" description="TPR" evidence="1">
    <location>
        <begin position="126"/>
        <end position="159"/>
    </location>
</feature>
<evidence type="ECO:0000313" key="2">
    <source>
        <dbReference type="EMBL" id="QQL51082.1"/>
    </source>
</evidence>
<dbReference type="PROSITE" id="PS50005">
    <property type="entry name" value="TPR"/>
    <property type="match status" value="1"/>
</dbReference>
<keyword evidence="3" id="KW-1185">Reference proteome</keyword>
<dbReference type="SUPFAM" id="SSF81901">
    <property type="entry name" value="HCP-like"/>
    <property type="match status" value="1"/>
</dbReference>
<proteinExistence type="predicted"/>
<dbReference type="Proteomes" id="UP000429232">
    <property type="component" value="Chromosome"/>
</dbReference>
<dbReference type="KEGG" id="mgik:GO620_006430"/>
<dbReference type="EMBL" id="CP066775">
    <property type="protein sequence ID" value="QQL51082.1"/>
    <property type="molecule type" value="Genomic_DNA"/>
</dbReference>
<dbReference type="AlphaFoldDB" id="A0A6I4HW65"/>
<dbReference type="InterPro" id="IPR019734">
    <property type="entry name" value="TPR_rpt"/>
</dbReference>
<name>A0A6I4HW65_9SPHI</name>
<organism evidence="2 3">
    <name type="scientific">Mucilaginibacter ginkgonis</name>
    <dbReference type="NCBI Taxonomy" id="2682091"/>
    <lineage>
        <taxon>Bacteria</taxon>
        <taxon>Pseudomonadati</taxon>
        <taxon>Bacteroidota</taxon>
        <taxon>Sphingobacteriia</taxon>
        <taxon>Sphingobacteriales</taxon>
        <taxon>Sphingobacteriaceae</taxon>
        <taxon>Mucilaginibacter</taxon>
    </lineage>
</organism>
<dbReference type="RefSeq" id="WP_157523655.1">
    <property type="nucleotide sequence ID" value="NZ_CP066775.1"/>
</dbReference>
<dbReference type="Gene3D" id="1.25.40.10">
    <property type="entry name" value="Tetratricopeptide repeat domain"/>
    <property type="match status" value="2"/>
</dbReference>
<accession>A0A6I4HW65</accession>
<dbReference type="SMART" id="SM00028">
    <property type="entry name" value="TPR"/>
    <property type="match status" value="3"/>
</dbReference>
<dbReference type="InterPro" id="IPR011990">
    <property type="entry name" value="TPR-like_helical_dom_sf"/>
</dbReference>
<protein>
    <submittedName>
        <fullName evidence="2">Uncharacterized protein</fullName>
    </submittedName>
</protein>
<evidence type="ECO:0000313" key="3">
    <source>
        <dbReference type="Proteomes" id="UP000429232"/>
    </source>
</evidence>